<gene>
    <name evidence="2" type="ORF">UY19_C0022G0008</name>
</gene>
<accession>A0A0G1U4E1</accession>
<dbReference type="GO" id="GO:0003723">
    <property type="term" value="F:RNA binding"/>
    <property type="evidence" value="ECO:0007669"/>
    <property type="project" value="InterPro"/>
</dbReference>
<dbReference type="Gene3D" id="3.30.1370.50">
    <property type="entry name" value="R3H-like domain"/>
    <property type="match status" value="1"/>
</dbReference>
<dbReference type="AlphaFoldDB" id="A0A0G1U4E1"/>
<comment type="caution">
    <text evidence="2">The sequence shown here is derived from an EMBL/GenBank/DDBJ whole genome shotgun (WGS) entry which is preliminary data.</text>
</comment>
<sequence length="144" mass="16871">METAILEKIKKLIDVADFKGAEFSVDEEHRKILFIIDDRVVREYVSVFLPALDHVLGLIFHKEGAEPFVVDVNYYRRERERLISELARAAGKKAILTKQDVELPPMNSYERRLVHVEITTHPELRTESFGRGKERRVIIKRIEE</sequence>
<dbReference type="InterPro" id="IPR039247">
    <property type="entry name" value="KhpB"/>
</dbReference>
<dbReference type="SUPFAM" id="SSF82708">
    <property type="entry name" value="R3H domain"/>
    <property type="match status" value="1"/>
</dbReference>
<dbReference type="EMBL" id="LCPB01000022">
    <property type="protein sequence ID" value="KKU88936.1"/>
    <property type="molecule type" value="Genomic_DNA"/>
</dbReference>
<feature type="domain" description="R3H" evidence="1">
    <location>
        <begin position="77"/>
        <end position="143"/>
    </location>
</feature>
<evidence type="ECO:0000313" key="2">
    <source>
        <dbReference type="EMBL" id="KKU88936.1"/>
    </source>
</evidence>
<organism evidence="2 3">
    <name type="scientific">Candidatus Wolfebacteria bacterium GW2011_GWA2_47_9b</name>
    <dbReference type="NCBI Taxonomy" id="1619005"/>
    <lineage>
        <taxon>Bacteria</taxon>
        <taxon>Candidatus Wolfeibacteriota</taxon>
    </lineage>
</organism>
<name>A0A0G1U4E1_9BACT</name>
<dbReference type="InterPro" id="IPR036867">
    <property type="entry name" value="R3H_dom_sf"/>
</dbReference>
<dbReference type="PANTHER" id="PTHR35800:SF1">
    <property type="entry name" value="RNA-BINDING PROTEIN KHPB"/>
    <property type="match status" value="1"/>
</dbReference>
<protein>
    <submittedName>
        <fullName evidence="2">R3H domain protein</fullName>
    </submittedName>
</protein>
<dbReference type="InterPro" id="IPR001374">
    <property type="entry name" value="R3H_dom"/>
</dbReference>
<dbReference type="Pfam" id="PF01424">
    <property type="entry name" value="R3H"/>
    <property type="match status" value="1"/>
</dbReference>
<dbReference type="PANTHER" id="PTHR35800">
    <property type="entry name" value="PROTEIN JAG"/>
    <property type="match status" value="1"/>
</dbReference>
<proteinExistence type="predicted"/>
<dbReference type="PROSITE" id="PS51061">
    <property type="entry name" value="R3H"/>
    <property type="match status" value="1"/>
</dbReference>
<dbReference type="Proteomes" id="UP000033882">
    <property type="component" value="Unassembled WGS sequence"/>
</dbReference>
<evidence type="ECO:0000313" key="3">
    <source>
        <dbReference type="Proteomes" id="UP000033882"/>
    </source>
</evidence>
<evidence type="ECO:0000259" key="1">
    <source>
        <dbReference type="PROSITE" id="PS51061"/>
    </source>
</evidence>
<reference evidence="2 3" key="1">
    <citation type="journal article" date="2015" name="Nature">
        <title>rRNA introns, odd ribosomes, and small enigmatic genomes across a large radiation of phyla.</title>
        <authorList>
            <person name="Brown C.T."/>
            <person name="Hug L.A."/>
            <person name="Thomas B.C."/>
            <person name="Sharon I."/>
            <person name="Castelle C.J."/>
            <person name="Singh A."/>
            <person name="Wilkins M.J."/>
            <person name="Williams K.H."/>
            <person name="Banfield J.F."/>
        </authorList>
    </citation>
    <scope>NUCLEOTIDE SEQUENCE [LARGE SCALE GENOMIC DNA]</scope>
</reference>
<dbReference type="SMART" id="SM00393">
    <property type="entry name" value="R3H"/>
    <property type="match status" value="1"/>
</dbReference>